<dbReference type="Pfam" id="PF00561">
    <property type="entry name" value="Abhydrolase_1"/>
    <property type="match status" value="1"/>
</dbReference>
<organism evidence="2 3">
    <name type="scientific">Acetobacter thailandicus</name>
    <dbReference type="NCBI Taxonomy" id="1502842"/>
    <lineage>
        <taxon>Bacteria</taxon>
        <taxon>Pseudomonadati</taxon>
        <taxon>Pseudomonadota</taxon>
        <taxon>Alphaproteobacteria</taxon>
        <taxon>Acetobacterales</taxon>
        <taxon>Acetobacteraceae</taxon>
        <taxon>Acetobacter</taxon>
    </lineage>
</organism>
<gene>
    <name evidence="2" type="ORF">OQ497_02950</name>
</gene>
<keyword evidence="3" id="KW-1185">Reference proteome</keyword>
<name>A0ABT3QCC3_9PROT</name>
<proteinExistence type="predicted"/>
<evidence type="ECO:0000313" key="2">
    <source>
        <dbReference type="EMBL" id="MCX2562930.1"/>
    </source>
</evidence>
<sequence length="283" mass="31724">MTNPLHEQMLTVAPGRALHVTTRQDEAPVTLFFVHGGGGNKNQWRKQFAHFLPQHVNIVAWDAFGHGKSQRSKREQDFSADAFLRDFSFIFEKFRTEKTIIIAHSFGCRITLAWLLQVWTRQHVLPVDGLVLLGPAPHENKRRGLFGNWMDHLPLPVMEILRPQLGRRFEALAWHPGTDPALLAFERNATRHNSLFMMRSLLRQGPVFPAAALKALPAVPVTFIAGAHDGIVPHSTVEKLADSLPGAEVHTLDECAHQIMLEKPDEVNMLTDAMLARVNAGQA</sequence>
<dbReference type="InterPro" id="IPR000073">
    <property type="entry name" value="AB_hydrolase_1"/>
</dbReference>
<dbReference type="PANTHER" id="PTHR43798">
    <property type="entry name" value="MONOACYLGLYCEROL LIPASE"/>
    <property type="match status" value="1"/>
</dbReference>
<dbReference type="PANTHER" id="PTHR43798:SF33">
    <property type="entry name" value="HYDROLASE, PUTATIVE (AFU_ORTHOLOGUE AFUA_2G14860)-RELATED"/>
    <property type="match status" value="1"/>
</dbReference>
<keyword evidence="2" id="KW-0378">Hydrolase</keyword>
<dbReference type="InterPro" id="IPR029058">
    <property type="entry name" value="AB_hydrolase_fold"/>
</dbReference>
<reference evidence="2 3" key="1">
    <citation type="submission" date="2022-11" db="EMBL/GenBank/DDBJ databases">
        <title>Genome sequencing of Acetobacter type strain.</title>
        <authorList>
            <person name="Heo J."/>
            <person name="Lee D."/>
            <person name="Han B.-H."/>
            <person name="Hong S.-B."/>
            <person name="Kwon S.-W."/>
        </authorList>
    </citation>
    <scope>NUCLEOTIDE SEQUENCE [LARGE SCALE GENOMIC DNA]</scope>
    <source>
        <strain evidence="2 3">KACC 21253</strain>
    </source>
</reference>
<protein>
    <submittedName>
        <fullName evidence="2">Alpha/beta hydrolase</fullName>
    </submittedName>
</protein>
<dbReference type="RefSeq" id="WP_173559973.1">
    <property type="nucleotide sequence ID" value="NZ_JAPIUZ010000001.1"/>
</dbReference>
<accession>A0ABT3QCC3</accession>
<comment type="caution">
    <text evidence="2">The sequence shown here is derived from an EMBL/GenBank/DDBJ whole genome shotgun (WGS) entry which is preliminary data.</text>
</comment>
<evidence type="ECO:0000259" key="1">
    <source>
        <dbReference type="Pfam" id="PF00561"/>
    </source>
</evidence>
<evidence type="ECO:0000313" key="3">
    <source>
        <dbReference type="Proteomes" id="UP001301152"/>
    </source>
</evidence>
<dbReference type="GO" id="GO:0016787">
    <property type="term" value="F:hydrolase activity"/>
    <property type="evidence" value="ECO:0007669"/>
    <property type="project" value="UniProtKB-KW"/>
</dbReference>
<dbReference type="Proteomes" id="UP001301152">
    <property type="component" value="Unassembled WGS sequence"/>
</dbReference>
<feature type="domain" description="AB hydrolase-1" evidence="1">
    <location>
        <begin position="30"/>
        <end position="264"/>
    </location>
</feature>
<dbReference type="InterPro" id="IPR050266">
    <property type="entry name" value="AB_hydrolase_sf"/>
</dbReference>
<dbReference type="Gene3D" id="3.40.50.1820">
    <property type="entry name" value="alpha/beta hydrolase"/>
    <property type="match status" value="1"/>
</dbReference>
<dbReference type="SUPFAM" id="SSF53474">
    <property type="entry name" value="alpha/beta-Hydrolases"/>
    <property type="match status" value="1"/>
</dbReference>
<dbReference type="EMBL" id="JAPIUZ010000001">
    <property type="protein sequence ID" value="MCX2562930.1"/>
    <property type="molecule type" value="Genomic_DNA"/>
</dbReference>